<evidence type="ECO:0000256" key="1">
    <source>
        <dbReference type="SAM" id="SignalP"/>
    </source>
</evidence>
<feature type="chain" id="PRO_5045245272" evidence="1">
    <location>
        <begin position="22"/>
        <end position="225"/>
    </location>
</feature>
<keyword evidence="3" id="KW-1185">Reference proteome</keyword>
<comment type="caution">
    <text evidence="2">The sequence shown here is derived from an EMBL/GenBank/DDBJ whole genome shotgun (WGS) entry which is preliminary data.</text>
</comment>
<name>A0ABS3K5E1_9HYPH</name>
<protein>
    <submittedName>
        <fullName evidence="2">ATP-dependent Clp protease proteolytic subunit</fullName>
    </submittedName>
</protein>
<keyword evidence="2" id="KW-0378">Hydrolase</keyword>
<evidence type="ECO:0000313" key="2">
    <source>
        <dbReference type="EMBL" id="MBO1042133.1"/>
    </source>
</evidence>
<dbReference type="InterPro" id="IPR023562">
    <property type="entry name" value="ClpP/TepA"/>
</dbReference>
<dbReference type="InterPro" id="IPR029045">
    <property type="entry name" value="ClpP/crotonase-like_dom_sf"/>
</dbReference>
<dbReference type="Proteomes" id="UP000718278">
    <property type="component" value="Unassembled WGS sequence"/>
</dbReference>
<dbReference type="GO" id="GO:0006508">
    <property type="term" value="P:proteolysis"/>
    <property type="evidence" value="ECO:0007669"/>
    <property type="project" value="UniProtKB-KW"/>
</dbReference>
<keyword evidence="2" id="KW-0645">Protease</keyword>
<dbReference type="SUPFAM" id="SSF52096">
    <property type="entry name" value="ClpP/crotonase"/>
    <property type="match status" value="1"/>
</dbReference>
<dbReference type="GO" id="GO:0008233">
    <property type="term" value="F:peptidase activity"/>
    <property type="evidence" value="ECO:0007669"/>
    <property type="project" value="UniProtKB-KW"/>
</dbReference>
<evidence type="ECO:0000313" key="3">
    <source>
        <dbReference type="Proteomes" id="UP000718278"/>
    </source>
</evidence>
<dbReference type="Gene3D" id="3.90.226.10">
    <property type="entry name" value="2-enoyl-CoA Hydratase, Chain A, domain 1"/>
    <property type="match status" value="1"/>
</dbReference>
<dbReference type="Pfam" id="PF00574">
    <property type="entry name" value="CLP_protease"/>
    <property type="match status" value="1"/>
</dbReference>
<keyword evidence="1" id="KW-0732">Signal</keyword>
<dbReference type="EMBL" id="JADIJS010000007">
    <property type="protein sequence ID" value="MBO1042133.1"/>
    <property type="molecule type" value="Genomic_DNA"/>
</dbReference>
<gene>
    <name evidence="2" type="ORF">IPV26_20910</name>
</gene>
<accession>A0ABS3K5E1</accession>
<sequence length="225" mass="24733">MMRSLLLATCFSLLLSTFSQAEVTSISPPDNASIKEDSEVNVYFMGEVTPQKIVELGTTLDGINVQYGSIKGINLYINSGGGNMDAGHVGYWMIRSSRIPVRTVNLSYVGSAATLLFCAGKQRDAMSGSQFLIHPAATQFDKGYYKPDEVERKQRSVNESNQIFRDVYKDCTTLPDSEITSIFKSEYFSRSLTAKEALDIGMATELTNAIRPPVGAGYVFSKDTE</sequence>
<organism evidence="2 3">
    <name type="scientific">Brucella pituitosa</name>
    <dbReference type="NCBI Taxonomy" id="571256"/>
    <lineage>
        <taxon>Bacteria</taxon>
        <taxon>Pseudomonadati</taxon>
        <taxon>Pseudomonadota</taxon>
        <taxon>Alphaproteobacteria</taxon>
        <taxon>Hyphomicrobiales</taxon>
        <taxon>Brucellaceae</taxon>
        <taxon>Brucella/Ochrobactrum group</taxon>
        <taxon>Brucella</taxon>
    </lineage>
</organism>
<proteinExistence type="predicted"/>
<reference evidence="2 3" key="1">
    <citation type="submission" date="2020-10" db="EMBL/GenBank/DDBJ databases">
        <title>Genomic characterization of underground lake bacteria from Wind Cave National Park: Insight into the archetypical LuxI/LuxR and identification of LuxR solos.</title>
        <authorList>
            <person name="Wengert P.C."/>
            <person name="Savka M.A."/>
        </authorList>
    </citation>
    <scope>NUCLEOTIDE SEQUENCE [LARGE SCALE GENOMIC DNA]</scope>
    <source>
        <strain evidence="2 3">SD316</strain>
    </source>
</reference>
<feature type="signal peptide" evidence="1">
    <location>
        <begin position="1"/>
        <end position="21"/>
    </location>
</feature>